<dbReference type="GO" id="GO:0000166">
    <property type="term" value="F:nucleotide binding"/>
    <property type="evidence" value="ECO:0007669"/>
    <property type="project" value="UniProtKB-KW"/>
</dbReference>
<comment type="cofactor">
    <cofactor evidence="2">
        <name>a divalent metal cation</name>
        <dbReference type="ChEBI" id="CHEBI:60240"/>
    </cofactor>
</comment>
<evidence type="ECO:0000313" key="5">
    <source>
        <dbReference type="Proteomes" id="UP000015104"/>
    </source>
</evidence>
<keyword evidence="2" id="KW-0479">Metal-binding</keyword>
<dbReference type="EMBL" id="CAEY01000552">
    <property type="status" value="NOT_ANNOTATED_CDS"/>
    <property type="molecule type" value="Genomic_DNA"/>
</dbReference>
<dbReference type="InterPro" id="IPR013961">
    <property type="entry name" value="RAI1"/>
</dbReference>
<keyword evidence="2" id="KW-0547">Nucleotide-binding</keyword>
<evidence type="ECO:0000256" key="1">
    <source>
        <dbReference type="ARBA" id="ARBA00006562"/>
    </source>
</evidence>
<reference evidence="4" key="2">
    <citation type="submission" date="2015-06" db="UniProtKB">
        <authorList>
            <consortium name="EnsemblMetazoa"/>
        </authorList>
    </citation>
    <scope>IDENTIFICATION</scope>
</reference>
<dbReference type="Pfam" id="PF08652">
    <property type="entry name" value="RAI1"/>
    <property type="match status" value="1"/>
</dbReference>
<protein>
    <recommendedName>
        <fullName evidence="2">Decapping nuclease</fullName>
        <ecNumber evidence="2">3.6.1.-</ecNumber>
    </recommendedName>
</protein>
<evidence type="ECO:0000256" key="2">
    <source>
        <dbReference type="RuleBase" id="RU367113"/>
    </source>
</evidence>
<accession>T1KUC8</accession>
<keyword evidence="2" id="KW-0694">RNA-binding</keyword>
<dbReference type="GO" id="GO:0046872">
    <property type="term" value="F:metal ion binding"/>
    <property type="evidence" value="ECO:0007669"/>
    <property type="project" value="UniProtKB-KW"/>
</dbReference>
<dbReference type="GO" id="GO:0003723">
    <property type="term" value="F:RNA binding"/>
    <property type="evidence" value="ECO:0007669"/>
    <property type="project" value="UniProtKB-KW"/>
</dbReference>
<dbReference type="GO" id="GO:0000956">
    <property type="term" value="P:nuclear-transcribed mRNA catabolic process"/>
    <property type="evidence" value="ECO:0007669"/>
    <property type="project" value="TreeGrafter"/>
</dbReference>
<dbReference type="GO" id="GO:0005829">
    <property type="term" value="C:cytosol"/>
    <property type="evidence" value="ECO:0007669"/>
    <property type="project" value="TreeGrafter"/>
</dbReference>
<keyword evidence="5" id="KW-1185">Reference proteome</keyword>
<proteinExistence type="inferred from homology"/>
<dbReference type="eggNOG" id="KOG1982">
    <property type="taxonomic scope" value="Eukaryota"/>
</dbReference>
<dbReference type="GO" id="GO:0005634">
    <property type="term" value="C:nucleus"/>
    <property type="evidence" value="ECO:0007669"/>
    <property type="project" value="UniProtKB-SubCell"/>
</dbReference>
<dbReference type="PANTHER" id="PTHR12395:SF9">
    <property type="entry name" value="DECAPPING AND EXORIBONUCLEASE PROTEIN"/>
    <property type="match status" value="1"/>
</dbReference>
<reference evidence="5" key="1">
    <citation type="submission" date="2011-08" db="EMBL/GenBank/DDBJ databases">
        <authorList>
            <person name="Rombauts S."/>
        </authorList>
    </citation>
    <scope>NUCLEOTIDE SEQUENCE</scope>
    <source>
        <strain evidence="5">London</strain>
    </source>
</reference>
<dbReference type="EC" id="3.6.1.-" evidence="2"/>
<organism evidence="4 5">
    <name type="scientific">Tetranychus urticae</name>
    <name type="common">Two-spotted spider mite</name>
    <dbReference type="NCBI Taxonomy" id="32264"/>
    <lineage>
        <taxon>Eukaryota</taxon>
        <taxon>Metazoa</taxon>
        <taxon>Ecdysozoa</taxon>
        <taxon>Arthropoda</taxon>
        <taxon>Chelicerata</taxon>
        <taxon>Arachnida</taxon>
        <taxon>Acari</taxon>
        <taxon>Acariformes</taxon>
        <taxon>Trombidiformes</taxon>
        <taxon>Prostigmata</taxon>
        <taxon>Eleutherengona</taxon>
        <taxon>Raphignathae</taxon>
        <taxon>Tetranychoidea</taxon>
        <taxon>Tetranychidae</taxon>
        <taxon>Tetranychus</taxon>
    </lineage>
</organism>
<comment type="similarity">
    <text evidence="1 2">Belongs to the DXO/Dom3Z family.</text>
</comment>
<dbReference type="InterPro" id="IPR039039">
    <property type="entry name" value="RAI1-like_fam"/>
</dbReference>
<dbReference type="EnsemblMetazoa" id="tetur21g02960.1">
    <property type="protein sequence ID" value="tetur21g02960.1"/>
    <property type="gene ID" value="tetur21g02960"/>
</dbReference>
<evidence type="ECO:0000259" key="3">
    <source>
        <dbReference type="Pfam" id="PF08652"/>
    </source>
</evidence>
<keyword evidence="2" id="KW-0539">Nucleus</keyword>
<comment type="function">
    <text evidence="2">Decapping enzyme for NAD-capped RNAs: specifically hydrolyzes the nicotinamide adenine dinucleotide (NAD) cap from a subset of RNAs by removing the entire NAD moiety from the 5'-end of an NAD-capped RNA.</text>
</comment>
<dbReference type="GO" id="GO:0004518">
    <property type="term" value="F:nuclease activity"/>
    <property type="evidence" value="ECO:0007669"/>
    <property type="project" value="UniProtKB-KW"/>
</dbReference>
<evidence type="ECO:0000313" key="4">
    <source>
        <dbReference type="EnsemblMetazoa" id="tetur21g02960.1"/>
    </source>
</evidence>
<keyword evidence="2" id="KW-0378">Hydrolase</keyword>
<dbReference type="Proteomes" id="UP000015104">
    <property type="component" value="Unassembled WGS sequence"/>
</dbReference>
<dbReference type="HOGENOM" id="CLU_067939_0_0_1"/>
<dbReference type="PANTHER" id="PTHR12395">
    <property type="entry name" value="DOM-3 RELATED"/>
    <property type="match status" value="1"/>
</dbReference>
<dbReference type="GO" id="GO:0034353">
    <property type="term" value="F:mRNA 5'-diphosphatase activity"/>
    <property type="evidence" value="ECO:0007669"/>
    <property type="project" value="TreeGrafter"/>
</dbReference>
<feature type="domain" description="RAI1-like" evidence="3">
    <location>
        <begin position="32"/>
        <end position="342"/>
    </location>
</feature>
<sequence length="352" mass="40329">MPSTVQTTSATIIDELDLNPLFKGTSEVSLEGPKRLGYFSCYDNNNDSVFSQDISALRYLDLPNPVNINCLQGYDPNVKYGHVVSRDMLLRWVLDNEETMEKFPSNLICNGGLLKEMMVVVYNDYNWSASAIKVRGKIVLTRIKSIEEKENIDSQTEDDNKSTYAANNLQRLISKNSNDHKCTSRKEVDSFYGVFHTKIGSHGIIYDEYLDCVESKRELDKPFEEMKFVLIKKFNGPRNSHSRRHSSTWWSLAKLAGVDTIVRAKCDQDFTVESIDKLEVDSLLGKRNQMKFLASLNSILDKIKDNVAEENKCYNIHFNGKDKKLTVEVKREPDEDIIPSWYIDGQHPDISQ</sequence>
<dbReference type="AlphaFoldDB" id="T1KUC8"/>
<dbReference type="GO" id="GO:0110155">
    <property type="term" value="P:NAD-cap decapping"/>
    <property type="evidence" value="ECO:0007669"/>
    <property type="project" value="TreeGrafter"/>
</dbReference>
<keyword evidence="2" id="KW-0540">Nuclease</keyword>
<name>T1KUC8_TETUR</name>
<comment type="subcellular location">
    <subcellularLocation>
        <location evidence="2">Nucleus</location>
    </subcellularLocation>
</comment>